<evidence type="ECO:0000259" key="9">
    <source>
        <dbReference type="PROSITE" id="PS51910"/>
    </source>
</evidence>
<evidence type="ECO:0000256" key="8">
    <source>
        <dbReference type="SAM" id="SignalP"/>
    </source>
</evidence>
<evidence type="ECO:0000313" key="10">
    <source>
        <dbReference type="EnsemblMetazoa" id="SCAU008210-PA"/>
    </source>
</evidence>
<dbReference type="InterPro" id="IPR001223">
    <property type="entry name" value="Glyco_hydro18_cat"/>
</dbReference>
<dbReference type="InterPro" id="IPR029070">
    <property type="entry name" value="Chitinase_insertion_sf"/>
</dbReference>
<gene>
    <name evidence="10" type="primary">106086935</name>
</gene>
<feature type="signal peptide" evidence="8">
    <location>
        <begin position="1"/>
        <end position="19"/>
    </location>
</feature>
<dbReference type="Gene3D" id="3.20.20.80">
    <property type="entry name" value="Glycosidases"/>
    <property type="match status" value="1"/>
</dbReference>
<keyword evidence="5 8" id="KW-0732">Signal</keyword>
<dbReference type="InterPro" id="IPR011583">
    <property type="entry name" value="Chitinase_II/V-like_cat"/>
</dbReference>
<keyword evidence="7" id="KW-0325">Glycoprotein</keyword>
<dbReference type="InterPro" id="IPR017853">
    <property type="entry name" value="GH"/>
</dbReference>
<dbReference type="Pfam" id="PF00704">
    <property type="entry name" value="Glyco_hydro_18"/>
    <property type="match status" value="1"/>
</dbReference>
<dbReference type="SUPFAM" id="SSF54556">
    <property type="entry name" value="Chitinase insertion domain"/>
    <property type="match status" value="1"/>
</dbReference>
<dbReference type="VEuPathDB" id="VectorBase:SCAU008210"/>
<dbReference type="SUPFAM" id="SSF51445">
    <property type="entry name" value="(Trans)glycosidases"/>
    <property type="match status" value="1"/>
</dbReference>
<evidence type="ECO:0000256" key="4">
    <source>
        <dbReference type="ARBA" id="ARBA00022525"/>
    </source>
</evidence>
<dbReference type="InterPro" id="IPR050314">
    <property type="entry name" value="Glycosyl_Hydrlase_18"/>
</dbReference>
<dbReference type="PANTHER" id="PTHR11177:SF235">
    <property type="entry name" value="CHITINASE-LIKE PROTEIN IDGF1-RELATED"/>
    <property type="match status" value="1"/>
</dbReference>
<keyword evidence="4" id="KW-0964">Secreted</keyword>
<dbReference type="STRING" id="35570.A0A1I8PHT1"/>
<evidence type="ECO:0000256" key="5">
    <source>
        <dbReference type="ARBA" id="ARBA00022729"/>
    </source>
</evidence>
<dbReference type="EnsemblMetazoa" id="SCAU008210-RA">
    <property type="protein sequence ID" value="SCAU008210-PA"/>
    <property type="gene ID" value="SCAU008210"/>
</dbReference>
<dbReference type="GO" id="GO:0008061">
    <property type="term" value="F:chitin binding"/>
    <property type="evidence" value="ECO:0007669"/>
    <property type="project" value="InterPro"/>
</dbReference>
<dbReference type="GO" id="GO:0005576">
    <property type="term" value="C:extracellular region"/>
    <property type="evidence" value="ECO:0007669"/>
    <property type="project" value="UniProtKB-SubCell"/>
</dbReference>
<evidence type="ECO:0000256" key="6">
    <source>
        <dbReference type="ARBA" id="ARBA00023157"/>
    </source>
</evidence>
<dbReference type="GO" id="GO:0005975">
    <property type="term" value="P:carbohydrate metabolic process"/>
    <property type="evidence" value="ECO:0007669"/>
    <property type="project" value="InterPro"/>
</dbReference>
<keyword evidence="3" id="KW-0217">Developmental protein</keyword>
<name>A0A1I8PHT1_STOCA</name>
<dbReference type="Gene3D" id="3.10.50.10">
    <property type="match status" value="1"/>
</dbReference>
<proteinExistence type="inferred from homology"/>
<keyword evidence="6" id="KW-1015">Disulfide bond</keyword>
<sequence length="431" mass="48133">MKLLLGFLVVLAAGHMVLADNFNVVCFYDTFSVLRGGSANFTQNDLETSLQLCTHLVYGYVGMRPGSYEVVTLDKRQLPIFQQVRELKKKYRNVKFLLSLGGNEDHSNPEKYYGLLNGDVGKHQAFAKSALDFVRQHQFDGLDLAYQLPTEEAIKKRSKFLSNLSKVSTAVTNKVKSNLGLSEDSKKPSAEKARTQMSSLIREVRNTFSSNKLMLTLTVLPNVNASGFYDVRSIIANLDLINLAPFDFRNPHNSRKVADYLSPLKAPPKHQLRNPNANVDSQIQYWLSQGANSKQMILGVPAYGRTWQIKKVLKNDRLPISSSLGGPAAGDEKTHKRGLIGWSEVCKNVKSMTKFEDKTFGNYAYRGMEVKGANGLLVTYENVDSVTEKAAYAQSRGLGGMALFDLSLDDFRGECNGDKFTLLKTIRYKLL</sequence>
<dbReference type="AlphaFoldDB" id="A0A1I8PHT1"/>
<dbReference type="PANTHER" id="PTHR11177">
    <property type="entry name" value="CHITINASE"/>
    <property type="match status" value="1"/>
</dbReference>
<accession>A0A1I8PHT1</accession>
<evidence type="ECO:0000256" key="7">
    <source>
        <dbReference type="ARBA" id="ARBA00023180"/>
    </source>
</evidence>
<dbReference type="SMART" id="SM00636">
    <property type="entry name" value="Glyco_18"/>
    <property type="match status" value="1"/>
</dbReference>
<dbReference type="PROSITE" id="PS51910">
    <property type="entry name" value="GH18_2"/>
    <property type="match status" value="1"/>
</dbReference>
<evidence type="ECO:0000256" key="2">
    <source>
        <dbReference type="ARBA" id="ARBA00006606"/>
    </source>
</evidence>
<dbReference type="Proteomes" id="UP000095300">
    <property type="component" value="Unassembled WGS sequence"/>
</dbReference>
<evidence type="ECO:0000256" key="1">
    <source>
        <dbReference type="ARBA" id="ARBA00004613"/>
    </source>
</evidence>
<protein>
    <recommendedName>
        <fullName evidence="9">GH18 domain-containing protein</fullName>
    </recommendedName>
</protein>
<dbReference type="KEGG" id="scac:106086935"/>
<reference evidence="10" key="1">
    <citation type="submission" date="2020-05" db="UniProtKB">
        <authorList>
            <consortium name="EnsemblMetazoa"/>
        </authorList>
    </citation>
    <scope>IDENTIFICATION</scope>
    <source>
        <strain evidence="10">USDA</strain>
    </source>
</reference>
<dbReference type="FunFam" id="3.20.20.80:FF:000071">
    <property type="entry name" value="Imaginal disc growth factor"/>
    <property type="match status" value="1"/>
</dbReference>
<comment type="subcellular location">
    <subcellularLocation>
        <location evidence="1">Secreted</location>
    </subcellularLocation>
</comment>
<keyword evidence="11" id="KW-1185">Reference proteome</keyword>
<feature type="domain" description="GH18" evidence="9">
    <location>
        <begin position="22"/>
        <end position="431"/>
    </location>
</feature>
<dbReference type="GO" id="GO:0006032">
    <property type="term" value="P:chitin catabolic process"/>
    <property type="evidence" value="ECO:0007669"/>
    <property type="project" value="TreeGrafter"/>
</dbReference>
<feature type="chain" id="PRO_5009326674" description="GH18 domain-containing protein" evidence="8">
    <location>
        <begin position="20"/>
        <end position="431"/>
    </location>
</feature>
<comment type="similarity">
    <text evidence="2">Belongs to the glycosyl hydrolase 18 family. IDGF subfamily.</text>
</comment>
<evidence type="ECO:0000313" key="11">
    <source>
        <dbReference type="Proteomes" id="UP000095300"/>
    </source>
</evidence>
<dbReference type="GO" id="GO:0004568">
    <property type="term" value="F:chitinase activity"/>
    <property type="evidence" value="ECO:0007669"/>
    <property type="project" value="TreeGrafter"/>
</dbReference>
<evidence type="ECO:0000256" key="3">
    <source>
        <dbReference type="ARBA" id="ARBA00022473"/>
    </source>
</evidence>
<organism evidence="10 11">
    <name type="scientific">Stomoxys calcitrans</name>
    <name type="common">Stable fly</name>
    <name type="synonym">Conops calcitrans</name>
    <dbReference type="NCBI Taxonomy" id="35570"/>
    <lineage>
        <taxon>Eukaryota</taxon>
        <taxon>Metazoa</taxon>
        <taxon>Ecdysozoa</taxon>
        <taxon>Arthropoda</taxon>
        <taxon>Hexapoda</taxon>
        <taxon>Insecta</taxon>
        <taxon>Pterygota</taxon>
        <taxon>Neoptera</taxon>
        <taxon>Endopterygota</taxon>
        <taxon>Diptera</taxon>
        <taxon>Brachycera</taxon>
        <taxon>Muscomorpha</taxon>
        <taxon>Muscoidea</taxon>
        <taxon>Muscidae</taxon>
        <taxon>Stomoxys</taxon>
    </lineage>
</organism>
<dbReference type="OrthoDB" id="73875at2759"/>